<name>A0A1I5VDS6_9BACI</name>
<evidence type="ECO:0000313" key="2">
    <source>
        <dbReference type="Proteomes" id="UP000182762"/>
    </source>
</evidence>
<dbReference type="Proteomes" id="UP000182762">
    <property type="component" value="Unassembled WGS sequence"/>
</dbReference>
<organism evidence="1 2">
    <name type="scientific">Priestia endophytica DSM 13796</name>
    <dbReference type="NCBI Taxonomy" id="1121089"/>
    <lineage>
        <taxon>Bacteria</taxon>
        <taxon>Bacillati</taxon>
        <taxon>Bacillota</taxon>
        <taxon>Bacilli</taxon>
        <taxon>Bacillales</taxon>
        <taxon>Bacillaceae</taxon>
        <taxon>Priestia</taxon>
    </lineage>
</organism>
<keyword evidence="2" id="KW-1185">Reference proteome</keyword>
<dbReference type="EMBL" id="FOXX01000001">
    <property type="protein sequence ID" value="SFQ05552.1"/>
    <property type="molecule type" value="Genomic_DNA"/>
</dbReference>
<comment type="caution">
    <text evidence="1">The sequence shown here is derived from an EMBL/GenBank/DDBJ whole genome shotgun (WGS) entry which is preliminary data.</text>
</comment>
<sequence length="58" mass="7018">MQNIGELLHSQMLHRNDNPTCDKLLVISMKAMRKIHKVKKQKRRFLKQRFCFFSKGMQ</sequence>
<evidence type="ECO:0000313" key="1">
    <source>
        <dbReference type="EMBL" id="SFQ05552.1"/>
    </source>
</evidence>
<gene>
    <name evidence="1" type="ORF">SAMN02745910_00062</name>
</gene>
<proteinExistence type="predicted"/>
<accession>A0A1I5VDS6</accession>
<protein>
    <submittedName>
        <fullName evidence="1">Uncharacterized protein</fullName>
    </submittedName>
</protein>
<reference evidence="1 2" key="1">
    <citation type="submission" date="2016-10" db="EMBL/GenBank/DDBJ databases">
        <authorList>
            <person name="Varghese N."/>
            <person name="Submissions S."/>
        </authorList>
    </citation>
    <scope>NUCLEOTIDE SEQUENCE [LARGE SCALE GENOMIC DNA]</scope>
    <source>
        <strain evidence="1 2">DSM 13796</strain>
    </source>
</reference>